<comment type="caution">
    <text evidence="2">The sequence shown here is derived from an EMBL/GenBank/DDBJ whole genome shotgun (WGS) entry which is preliminary data.</text>
</comment>
<dbReference type="InterPro" id="IPR008807">
    <property type="entry name" value="ROS_MUCR"/>
</dbReference>
<gene>
    <name evidence="2" type="ORF">EJE24_22175</name>
</gene>
<dbReference type="EMBL" id="RWHU01000012">
    <property type="protein sequence ID" value="RSK63074.1"/>
    <property type="molecule type" value="Genomic_DNA"/>
</dbReference>
<dbReference type="Gene3D" id="1.10.10.1550">
    <property type="entry name" value="ROS/MUCR transcriptional regulator protein"/>
    <property type="match status" value="1"/>
</dbReference>
<evidence type="ECO:0000256" key="1">
    <source>
        <dbReference type="ARBA" id="ARBA00007031"/>
    </source>
</evidence>
<dbReference type="Pfam" id="PF05443">
    <property type="entry name" value="ROS_MUCR"/>
    <property type="match status" value="1"/>
</dbReference>
<dbReference type="RefSeq" id="WP_125915563.1">
    <property type="nucleotide sequence ID" value="NZ_RWHU01000012.1"/>
</dbReference>
<comment type="similarity">
    <text evidence="1">Belongs to the ros/MucR family.</text>
</comment>
<dbReference type="GO" id="GO:0008270">
    <property type="term" value="F:zinc ion binding"/>
    <property type="evidence" value="ECO:0007669"/>
    <property type="project" value="InterPro"/>
</dbReference>
<dbReference type="Proteomes" id="UP000276389">
    <property type="component" value="Unassembled WGS sequence"/>
</dbReference>
<organism evidence="2 3">
    <name type="scientific">Enterobacter huaxiensis</name>
    <dbReference type="NCBI Taxonomy" id="2494702"/>
    <lineage>
        <taxon>Bacteria</taxon>
        <taxon>Pseudomonadati</taxon>
        <taxon>Pseudomonadota</taxon>
        <taxon>Gammaproteobacteria</taxon>
        <taxon>Enterobacterales</taxon>
        <taxon>Enterobacteriaceae</taxon>
        <taxon>Enterobacter</taxon>
    </lineage>
</organism>
<dbReference type="GO" id="GO:0006355">
    <property type="term" value="P:regulation of DNA-templated transcription"/>
    <property type="evidence" value="ECO:0007669"/>
    <property type="project" value="InterPro"/>
</dbReference>
<evidence type="ECO:0000313" key="3">
    <source>
        <dbReference type="Proteomes" id="UP000276389"/>
    </source>
</evidence>
<dbReference type="AlphaFoldDB" id="A0A3R9PP92"/>
<dbReference type="GO" id="GO:0003677">
    <property type="term" value="F:DNA binding"/>
    <property type="evidence" value="ECO:0007669"/>
    <property type="project" value="InterPro"/>
</dbReference>
<reference evidence="2 3" key="1">
    <citation type="submission" date="2018-12" db="EMBL/GenBank/DDBJ databases">
        <title>The Genome Submission of two Enterobacter spp. strains.</title>
        <authorList>
            <person name="Wu W."/>
            <person name="Wei L."/>
            <person name="Feng Y."/>
            <person name="Zong Z."/>
        </authorList>
    </citation>
    <scope>NUCLEOTIDE SEQUENCE [LARGE SCALE GENOMIC DNA]</scope>
    <source>
        <strain evidence="2 3">WCHEHu045002</strain>
    </source>
</reference>
<evidence type="ECO:0000313" key="2">
    <source>
        <dbReference type="EMBL" id="RSK63074.1"/>
    </source>
</evidence>
<name>A0A3R9PP92_9ENTR</name>
<sequence length="165" mass="18849">MTTEGDTREKVVCRECGRAFIFLAPHLRVAHGMTANEYRERWGIPKHVALASAEYSQNCRDIVISRIRRGELDPAEQVKMMAEAYGRLHGNSRSSRLHREAASETASRYRIWETSPAVKTVSPDVRREALRRMKSRKKTGETVRSIAEDLNLSASCLYRWQAGDK</sequence>
<dbReference type="InterPro" id="IPR041920">
    <property type="entry name" value="ROS/MUCR_sf"/>
</dbReference>
<proteinExistence type="inferred from homology"/>
<protein>
    <submittedName>
        <fullName evidence="2">ROS/MUCR transcriptional regulator domain protein</fullName>
    </submittedName>
</protein>
<accession>A0A3R9PP92</accession>